<sequence length="93" mass="10520">MLTINDVFELSELSEDEIAAIAEHEHIPQICAAEYGYYLCHTEGGTPALHRIILDDIEAARAAGHHEKAERLRAVLRKFVQEHRELLNTSQAE</sequence>
<dbReference type="Proteomes" id="UP000199415">
    <property type="component" value="Unassembled WGS sequence"/>
</dbReference>
<keyword evidence="2" id="KW-1185">Reference proteome</keyword>
<name>A0A1G7U1W4_9PROT</name>
<dbReference type="STRING" id="1082479.SAMN05216241_11142"/>
<evidence type="ECO:0000313" key="1">
    <source>
        <dbReference type="EMBL" id="SDG41417.1"/>
    </source>
</evidence>
<accession>A0A1G7U1W4</accession>
<evidence type="ECO:0000313" key="2">
    <source>
        <dbReference type="Proteomes" id="UP000199415"/>
    </source>
</evidence>
<dbReference type="EMBL" id="FNCE01000011">
    <property type="protein sequence ID" value="SDG41417.1"/>
    <property type="molecule type" value="Genomic_DNA"/>
</dbReference>
<dbReference type="OrthoDB" id="5625447at2"/>
<protein>
    <submittedName>
        <fullName evidence="1">Uncharacterized protein</fullName>
    </submittedName>
</protein>
<gene>
    <name evidence="1" type="ORF">SAMN05216241_11142</name>
</gene>
<dbReference type="AlphaFoldDB" id="A0A1G7U1W4"/>
<proteinExistence type="predicted"/>
<organism evidence="1 2">
    <name type="scientific">Limimonas halophila</name>
    <dbReference type="NCBI Taxonomy" id="1082479"/>
    <lineage>
        <taxon>Bacteria</taxon>
        <taxon>Pseudomonadati</taxon>
        <taxon>Pseudomonadota</taxon>
        <taxon>Alphaproteobacteria</taxon>
        <taxon>Rhodospirillales</taxon>
        <taxon>Rhodovibrionaceae</taxon>
        <taxon>Limimonas</taxon>
    </lineage>
</organism>
<reference evidence="1 2" key="1">
    <citation type="submission" date="2016-10" db="EMBL/GenBank/DDBJ databases">
        <authorList>
            <person name="de Groot N.N."/>
        </authorList>
    </citation>
    <scope>NUCLEOTIDE SEQUENCE [LARGE SCALE GENOMIC DNA]</scope>
    <source>
        <strain evidence="1 2">DSM 25584</strain>
    </source>
</reference>